<name>A0A7E4W7U2_PANRE</name>
<reference evidence="1" key="1">
    <citation type="journal article" date="2013" name="Genetics">
        <title>The draft genome and transcriptome of Panagrellus redivivus are shaped by the harsh demands of a free-living lifestyle.</title>
        <authorList>
            <person name="Srinivasan J."/>
            <person name="Dillman A.R."/>
            <person name="Macchietto M.G."/>
            <person name="Heikkinen L."/>
            <person name="Lakso M."/>
            <person name="Fracchia K.M."/>
            <person name="Antoshechkin I."/>
            <person name="Mortazavi A."/>
            <person name="Wong G."/>
            <person name="Sternberg P.W."/>
        </authorList>
    </citation>
    <scope>NUCLEOTIDE SEQUENCE [LARGE SCALE GENOMIC DNA]</scope>
    <source>
        <strain evidence="1">MT8872</strain>
    </source>
</reference>
<proteinExistence type="predicted"/>
<dbReference type="AlphaFoldDB" id="A0A7E4W7U2"/>
<sequence length="253" mass="28829">MFVSTDFGLLLSVFVISAILKAVDKFIEAFRATKGMDVAISIWMNGFVYSDLSNIECALLTALSFDVRACCLWFSTIHDANQYCTRWSQLAHSLKPPGQQIVLKDDNFNVCGLRTCPYQKNVLSRTWQPDFRLPSKFHRFRNPTLLLATIRFYEFTKTIIVTRTNFEVPMRWQQLSPLRRLLPTASLQLAASAQGPVSIDGHSYKWRHSDGEFDTDTARTGSNMTVRQQMRCKDAQPWPLATSMLISARSDGE</sequence>
<accession>A0A7E4W7U2</accession>
<dbReference type="WBParaSite" id="Pan_g8655.t1">
    <property type="protein sequence ID" value="Pan_g8655.t1"/>
    <property type="gene ID" value="Pan_g8655"/>
</dbReference>
<dbReference type="Proteomes" id="UP000492821">
    <property type="component" value="Unassembled WGS sequence"/>
</dbReference>
<evidence type="ECO:0000313" key="2">
    <source>
        <dbReference type="WBParaSite" id="Pan_g8655.t1"/>
    </source>
</evidence>
<organism evidence="1 2">
    <name type="scientific">Panagrellus redivivus</name>
    <name type="common">Microworm</name>
    <dbReference type="NCBI Taxonomy" id="6233"/>
    <lineage>
        <taxon>Eukaryota</taxon>
        <taxon>Metazoa</taxon>
        <taxon>Ecdysozoa</taxon>
        <taxon>Nematoda</taxon>
        <taxon>Chromadorea</taxon>
        <taxon>Rhabditida</taxon>
        <taxon>Tylenchina</taxon>
        <taxon>Panagrolaimomorpha</taxon>
        <taxon>Panagrolaimoidea</taxon>
        <taxon>Panagrolaimidae</taxon>
        <taxon>Panagrellus</taxon>
    </lineage>
</organism>
<keyword evidence="1" id="KW-1185">Reference proteome</keyword>
<reference evidence="2" key="2">
    <citation type="submission" date="2020-10" db="UniProtKB">
        <authorList>
            <consortium name="WormBaseParasite"/>
        </authorList>
    </citation>
    <scope>IDENTIFICATION</scope>
</reference>
<evidence type="ECO:0000313" key="1">
    <source>
        <dbReference type="Proteomes" id="UP000492821"/>
    </source>
</evidence>
<protein>
    <submittedName>
        <fullName evidence="2">Secreted protein</fullName>
    </submittedName>
</protein>